<dbReference type="InterPro" id="IPR029068">
    <property type="entry name" value="Glyas_Bleomycin-R_OHBP_Dase"/>
</dbReference>
<dbReference type="EMBL" id="CP002665">
    <property type="protein sequence ID" value="AEI11220.1"/>
    <property type="molecule type" value="Genomic_DNA"/>
</dbReference>
<dbReference type="InterPro" id="IPR041581">
    <property type="entry name" value="Glyoxalase_6"/>
</dbReference>
<accession>F8A7G2</accession>
<feature type="domain" description="Glyoxalase-like" evidence="6">
    <location>
        <begin position="124"/>
        <end position="226"/>
    </location>
</feature>
<dbReference type="SUPFAM" id="SSF54593">
    <property type="entry name" value="Glyoxalase/Bleomycin resistance protein/Dihydroxybiphenyl dioxygenase"/>
    <property type="match status" value="1"/>
</dbReference>
<dbReference type="PANTHER" id="PTHR12599:SF0">
    <property type="entry name" value="PTERIN-4-ALPHA-CARBINOLAMINE DEHYDRATASE"/>
    <property type="match status" value="1"/>
</dbReference>
<dbReference type="Pfam" id="PF18029">
    <property type="entry name" value="Glyoxalase_6"/>
    <property type="match status" value="1"/>
</dbReference>
<evidence type="ECO:0000256" key="2">
    <source>
        <dbReference type="ARBA" id="ARBA00006472"/>
    </source>
</evidence>
<dbReference type="CDD" id="cd00488">
    <property type="entry name" value="PCD_DCoH"/>
    <property type="match status" value="1"/>
</dbReference>
<evidence type="ECO:0000256" key="4">
    <source>
        <dbReference type="ARBA" id="ARBA00021735"/>
    </source>
</evidence>
<dbReference type="PANTHER" id="PTHR12599">
    <property type="entry name" value="PTERIN-4-ALPHA-CARBINOLAMINE DEHYDRATASE"/>
    <property type="match status" value="1"/>
</dbReference>
<dbReference type="eggNOG" id="COG2154">
    <property type="taxonomic scope" value="Bacteria"/>
</dbReference>
<gene>
    <name evidence="7" type="ordered locus">Celgi_0701</name>
</gene>
<proteinExistence type="inferred from homology"/>
<organism evidence="7 8">
    <name type="scientific">Cellulomonas gilvus (strain ATCC 13127 / NRRL B-14078)</name>
    <name type="common">Cellvibrio gilvus</name>
    <dbReference type="NCBI Taxonomy" id="593907"/>
    <lineage>
        <taxon>Bacteria</taxon>
        <taxon>Bacillati</taxon>
        <taxon>Actinomycetota</taxon>
        <taxon>Actinomycetes</taxon>
        <taxon>Micrococcales</taxon>
        <taxon>Cellulomonadaceae</taxon>
        <taxon>Cellulomonas</taxon>
    </lineage>
</organism>
<evidence type="ECO:0000259" key="6">
    <source>
        <dbReference type="Pfam" id="PF18029"/>
    </source>
</evidence>
<dbReference type="InterPro" id="IPR001533">
    <property type="entry name" value="Pterin_deHydtase"/>
</dbReference>
<dbReference type="Gene3D" id="3.30.1360.20">
    <property type="entry name" value="Transcriptional coactivator/pterin dehydratase"/>
    <property type="match status" value="1"/>
</dbReference>
<sequence length="232" mass="25035">MARAGVRVSVGAATMGAMATLTGQQIADAGLVGWVNLGGCLHTRVRTGDFAAGLALVVQIGAEAEQRDHHPDVDLRYGHVDVTVVSHDAGGVTQRDVDLARRIGELAAQGGHTLHGTEVTRLDIALDTPDRTEVAPFWRAVLAYEDRPGFDDEVRDPAGALPPVWFQESGDAEPRQRWHLDVWLDPEQVQPRIDAALAAGGQVVDDDAAPRFWVLADPEGNRVCLCTWQDRG</sequence>
<dbReference type="KEGG" id="cga:Celgi_0701"/>
<dbReference type="EC" id="4.2.1.96" evidence="3"/>
<dbReference type="Pfam" id="PF01329">
    <property type="entry name" value="Pterin_4a"/>
    <property type="match status" value="1"/>
</dbReference>
<comment type="catalytic activity">
    <reaction evidence="1">
        <text>(4aS,6R)-4a-hydroxy-L-erythro-5,6,7,8-tetrahydrobiopterin = (6R)-L-erythro-6,7-dihydrobiopterin + H2O</text>
        <dbReference type="Rhea" id="RHEA:11920"/>
        <dbReference type="ChEBI" id="CHEBI:15377"/>
        <dbReference type="ChEBI" id="CHEBI:15642"/>
        <dbReference type="ChEBI" id="CHEBI:43120"/>
        <dbReference type="EC" id="4.2.1.96"/>
    </reaction>
</comment>
<dbReference type="AlphaFoldDB" id="F8A7G2"/>
<evidence type="ECO:0000313" key="7">
    <source>
        <dbReference type="EMBL" id="AEI11220.1"/>
    </source>
</evidence>
<dbReference type="GO" id="GO:0008124">
    <property type="term" value="F:4-alpha-hydroxytetrahydrobiopterin dehydratase activity"/>
    <property type="evidence" value="ECO:0007669"/>
    <property type="project" value="UniProtKB-EC"/>
</dbReference>
<dbReference type="InterPro" id="IPR036428">
    <property type="entry name" value="PCD_sf"/>
</dbReference>
<evidence type="ECO:0000256" key="1">
    <source>
        <dbReference type="ARBA" id="ARBA00001554"/>
    </source>
</evidence>
<evidence type="ECO:0000256" key="3">
    <source>
        <dbReference type="ARBA" id="ARBA00013252"/>
    </source>
</evidence>
<keyword evidence="8" id="KW-1185">Reference proteome</keyword>
<reference evidence="8" key="1">
    <citation type="submission" date="2011-04" db="EMBL/GenBank/DDBJ databases">
        <title>Complete sequence of Cellvibrio gilvus ATCC 13127.</title>
        <authorList>
            <person name="Lucas S."/>
            <person name="Han J."/>
            <person name="Lapidus A."/>
            <person name="Cheng J.-F."/>
            <person name="Goodwin L."/>
            <person name="Pitluck S."/>
            <person name="Peters L."/>
            <person name="Munk A."/>
            <person name="Detter J.C."/>
            <person name="Han C."/>
            <person name="Tapia R."/>
            <person name="Land M."/>
            <person name="Hauser L."/>
            <person name="Kyrpides N."/>
            <person name="Ivanova N."/>
            <person name="Ovchinnikova G."/>
            <person name="Pagani I."/>
            <person name="Mead D."/>
            <person name="Brumm P."/>
            <person name="Woyke T."/>
        </authorList>
    </citation>
    <scope>NUCLEOTIDE SEQUENCE [LARGE SCALE GENOMIC DNA]</scope>
    <source>
        <strain evidence="8">ATCC 13127 / NRRL B-14078</strain>
    </source>
</reference>
<dbReference type="HOGENOM" id="CLU_109854_0_0_11"/>
<dbReference type="SUPFAM" id="SSF55248">
    <property type="entry name" value="PCD-like"/>
    <property type="match status" value="1"/>
</dbReference>
<dbReference type="STRING" id="593907.Celgi_0701"/>
<dbReference type="GO" id="GO:0006729">
    <property type="term" value="P:tetrahydrobiopterin biosynthetic process"/>
    <property type="evidence" value="ECO:0007669"/>
    <property type="project" value="InterPro"/>
</dbReference>
<keyword evidence="5" id="KW-0456">Lyase</keyword>
<name>F8A7G2_CELGA</name>
<dbReference type="Proteomes" id="UP000000485">
    <property type="component" value="Chromosome"/>
</dbReference>
<comment type="similarity">
    <text evidence="2">Belongs to the pterin-4-alpha-carbinolamine dehydratase family.</text>
</comment>
<evidence type="ECO:0000313" key="8">
    <source>
        <dbReference type="Proteomes" id="UP000000485"/>
    </source>
</evidence>
<protein>
    <recommendedName>
        <fullName evidence="4">Putative pterin-4-alpha-carbinolamine dehydratase</fullName>
        <ecNumber evidence="3">4.2.1.96</ecNumber>
    </recommendedName>
</protein>
<dbReference type="Gene3D" id="3.10.180.10">
    <property type="entry name" value="2,3-Dihydroxybiphenyl 1,2-Dioxygenase, domain 1"/>
    <property type="match status" value="1"/>
</dbReference>
<evidence type="ECO:0000256" key="5">
    <source>
        <dbReference type="ARBA" id="ARBA00023239"/>
    </source>
</evidence>